<evidence type="ECO:0000313" key="2">
    <source>
        <dbReference type="EMBL" id="QHU01298.1"/>
    </source>
</evidence>
<dbReference type="AlphaFoldDB" id="A0A6C0JBI9"/>
<evidence type="ECO:0000259" key="1">
    <source>
        <dbReference type="PROSITE" id="PS51827"/>
    </source>
</evidence>
<dbReference type="EMBL" id="MN740337">
    <property type="protein sequence ID" value="QHU01298.1"/>
    <property type="molecule type" value="Genomic_DNA"/>
</dbReference>
<dbReference type="PROSITE" id="PS51827">
    <property type="entry name" value="XTBD"/>
    <property type="match status" value="1"/>
</dbReference>
<reference evidence="2" key="1">
    <citation type="journal article" date="2020" name="Nature">
        <title>Giant virus diversity and host interactions through global metagenomics.</title>
        <authorList>
            <person name="Schulz F."/>
            <person name="Roux S."/>
            <person name="Paez-Espino D."/>
            <person name="Jungbluth S."/>
            <person name="Walsh D.A."/>
            <person name="Denef V.J."/>
            <person name="McMahon K.D."/>
            <person name="Konstantinidis K.T."/>
            <person name="Eloe-Fadrosh E.A."/>
            <person name="Kyrpides N.C."/>
            <person name="Woyke T."/>
        </authorList>
    </citation>
    <scope>NUCLEOTIDE SEQUENCE</scope>
    <source>
        <strain evidence="2">GVMAG-M-3300025860-25</strain>
    </source>
</reference>
<proteinExistence type="predicted"/>
<name>A0A6C0JBI9_9ZZZZ</name>
<dbReference type="InterPro" id="IPR021859">
    <property type="entry name" value="XTBD"/>
</dbReference>
<feature type="domain" description="XRN2-binding (XTBD)" evidence="1">
    <location>
        <begin position="10"/>
        <end position="76"/>
    </location>
</feature>
<sequence length="76" mass="9116">MDITFEGKNYFIQRNEEESDNSLYNRMMFIVKQRPSNEEELKKESRYSNIWINSTLLGCEYSDKLTNIINKKSINI</sequence>
<organism evidence="2">
    <name type="scientific">viral metagenome</name>
    <dbReference type="NCBI Taxonomy" id="1070528"/>
    <lineage>
        <taxon>unclassified sequences</taxon>
        <taxon>metagenomes</taxon>
        <taxon>organismal metagenomes</taxon>
    </lineage>
</organism>
<protein>
    <recommendedName>
        <fullName evidence="1">XRN2-binding (XTBD) domain-containing protein</fullName>
    </recommendedName>
</protein>
<accession>A0A6C0JBI9</accession>